<dbReference type="PANTHER" id="PTHR11012:SF54">
    <property type="entry name" value="CHK KINASE-LIKE DOMAIN-CONTAINING PROTEIN"/>
    <property type="match status" value="1"/>
</dbReference>
<evidence type="ECO:0000313" key="3">
    <source>
        <dbReference type="Proteomes" id="UP000075885"/>
    </source>
</evidence>
<organism evidence="2 3">
    <name type="scientific">Anopheles epiroticus</name>
    <dbReference type="NCBI Taxonomy" id="199890"/>
    <lineage>
        <taxon>Eukaryota</taxon>
        <taxon>Metazoa</taxon>
        <taxon>Ecdysozoa</taxon>
        <taxon>Arthropoda</taxon>
        <taxon>Hexapoda</taxon>
        <taxon>Insecta</taxon>
        <taxon>Pterygota</taxon>
        <taxon>Neoptera</taxon>
        <taxon>Endopterygota</taxon>
        <taxon>Diptera</taxon>
        <taxon>Nematocera</taxon>
        <taxon>Culicoidea</taxon>
        <taxon>Culicidae</taxon>
        <taxon>Anophelinae</taxon>
        <taxon>Anopheles</taxon>
    </lineage>
</organism>
<keyword evidence="3" id="KW-1185">Reference proteome</keyword>
<reference evidence="2" key="2">
    <citation type="submission" date="2023-03" db="UniProtKB">
        <authorList>
            <consortium name="EnsemblMetazoa"/>
        </authorList>
    </citation>
    <scope>IDENTIFICATION</scope>
    <source>
        <strain evidence="2">Epiroticus2</strain>
    </source>
</reference>
<dbReference type="AlphaFoldDB" id="A0A9I3FGN6"/>
<dbReference type="SMART" id="SM00587">
    <property type="entry name" value="CHK"/>
    <property type="match status" value="1"/>
</dbReference>
<dbReference type="Gene3D" id="3.90.1200.10">
    <property type="match status" value="1"/>
</dbReference>
<evidence type="ECO:0000259" key="1">
    <source>
        <dbReference type="SMART" id="SM00587"/>
    </source>
</evidence>
<dbReference type="PANTHER" id="PTHR11012">
    <property type="entry name" value="PROTEIN KINASE-LIKE DOMAIN-CONTAINING"/>
    <property type="match status" value="1"/>
</dbReference>
<dbReference type="InterPro" id="IPR011009">
    <property type="entry name" value="Kinase-like_dom_sf"/>
</dbReference>
<sequence>MVLEPSTVSVTEEATDKVSDVTQPNVCDVPGEASRALPAYFYTAMDQVASDEGFTFGQYTIETEDGSSKGDGFIGELFRAFLSEGDRREVYLCKIPPLNEARRQQFGTMEIFEREVLMYNQLLPLIFSYQQQKSISREDGFFCIPKCYYAHYDGQTGEAIIVMEDLRESKFSMYNKDKPVDYEHARLTMEQLGRYNAVSLAMKHDRPEEFEQFKLLDPMKEGMGPNNPFIMMLQKTTLDAIETLEPHERKERNKMQKLLESIVSDVDRYANFSLAEPYAVLSHGDCWINNMMYRYKKGAPEQVVLFDWQVARYCSPILDLAYFIFCCTDEEFRRRHCDEMMSIYYNSLATLLEQLGHNPQEVFPRTAFLRQLRQYGRFGLMLAVFIVPMLCTRNEDLPDMDATAEMFRETDNIDIAIYTKHTNQSAYRRRMSAVIRDTVRFGYI</sequence>
<dbReference type="Pfam" id="PF02958">
    <property type="entry name" value="EcKL"/>
    <property type="match status" value="1"/>
</dbReference>
<dbReference type="InterPro" id="IPR004119">
    <property type="entry name" value="EcKL"/>
</dbReference>
<name>A0A9I3FGN6_9DIPT</name>
<dbReference type="EnsemblMetazoa" id="AEPI015535-RA">
    <property type="protein sequence ID" value="AEPI015535-PA"/>
    <property type="gene ID" value="AEPI015535"/>
</dbReference>
<accession>A0A9I3FGN6</accession>
<protein>
    <recommendedName>
        <fullName evidence="1">CHK kinase-like domain-containing protein</fullName>
    </recommendedName>
</protein>
<proteinExistence type="predicted"/>
<dbReference type="SUPFAM" id="SSF56112">
    <property type="entry name" value="Protein kinase-like (PK-like)"/>
    <property type="match status" value="1"/>
</dbReference>
<dbReference type="Proteomes" id="UP000075885">
    <property type="component" value="Unassembled WGS sequence"/>
</dbReference>
<feature type="domain" description="CHK kinase-like" evidence="1">
    <location>
        <begin position="161"/>
        <end position="354"/>
    </location>
</feature>
<reference evidence="3" key="1">
    <citation type="submission" date="2013-03" db="EMBL/GenBank/DDBJ databases">
        <title>The Genome Sequence of Anopheles epiroticus epiroticus2.</title>
        <authorList>
            <consortium name="The Broad Institute Genomics Platform"/>
            <person name="Neafsey D.E."/>
            <person name="Howell P."/>
            <person name="Walker B."/>
            <person name="Young S.K."/>
            <person name="Zeng Q."/>
            <person name="Gargeya S."/>
            <person name="Fitzgerald M."/>
            <person name="Haas B."/>
            <person name="Abouelleil A."/>
            <person name="Allen A.W."/>
            <person name="Alvarado L."/>
            <person name="Arachchi H.M."/>
            <person name="Berlin A.M."/>
            <person name="Chapman S.B."/>
            <person name="Gainer-Dewar J."/>
            <person name="Goldberg J."/>
            <person name="Griggs A."/>
            <person name="Gujja S."/>
            <person name="Hansen M."/>
            <person name="Howarth C."/>
            <person name="Imamovic A."/>
            <person name="Ireland A."/>
            <person name="Larimer J."/>
            <person name="McCowan C."/>
            <person name="Murphy C."/>
            <person name="Pearson M."/>
            <person name="Poon T.W."/>
            <person name="Priest M."/>
            <person name="Roberts A."/>
            <person name="Saif S."/>
            <person name="Shea T."/>
            <person name="Sisk P."/>
            <person name="Sykes S."/>
            <person name="Wortman J."/>
            <person name="Nusbaum C."/>
            <person name="Birren B."/>
        </authorList>
    </citation>
    <scope>NUCLEOTIDE SEQUENCE [LARGE SCALE GENOMIC DNA]</scope>
    <source>
        <strain evidence="3">Epiroticus2</strain>
    </source>
</reference>
<evidence type="ECO:0000313" key="2">
    <source>
        <dbReference type="EnsemblMetazoa" id="AEPI015535-PA"/>
    </source>
</evidence>
<dbReference type="InterPro" id="IPR015897">
    <property type="entry name" value="CHK_kinase-like"/>
</dbReference>